<dbReference type="AlphaFoldDB" id="A2FXY7"/>
<reference evidence="6" key="2">
    <citation type="journal article" date="2007" name="Science">
        <title>Draft genome sequence of the sexually transmitted pathogen Trichomonas vaginalis.</title>
        <authorList>
            <person name="Carlton J.M."/>
            <person name="Hirt R.P."/>
            <person name="Silva J.C."/>
            <person name="Delcher A.L."/>
            <person name="Schatz M."/>
            <person name="Zhao Q."/>
            <person name="Wortman J.R."/>
            <person name="Bidwell S.L."/>
            <person name="Alsmark U.C.M."/>
            <person name="Besteiro S."/>
            <person name="Sicheritz-Ponten T."/>
            <person name="Noel C.J."/>
            <person name="Dacks J.B."/>
            <person name="Foster P.G."/>
            <person name="Simillion C."/>
            <person name="Van de Peer Y."/>
            <person name="Miranda-Saavedra D."/>
            <person name="Barton G.J."/>
            <person name="Westrop G.D."/>
            <person name="Mueller S."/>
            <person name="Dessi D."/>
            <person name="Fiori P.L."/>
            <person name="Ren Q."/>
            <person name="Paulsen I."/>
            <person name="Zhang H."/>
            <person name="Bastida-Corcuera F.D."/>
            <person name="Simoes-Barbosa A."/>
            <person name="Brown M.T."/>
            <person name="Hayes R.D."/>
            <person name="Mukherjee M."/>
            <person name="Okumura C.Y."/>
            <person name="Schneider R."/>
            <person name="Smith A.J."/>
            <person name="Vanacova S."/>
            <person name="Villalvazo M."/>
            <person name="Haas B.J."/>
            <person name="Pertea M."/>
            <person name="Feldblyum T.V."/>
            <person name="Utterback T.R."/>
            <person name="Shu C.L."/>
            <person name="Osoegawa K."/>
            <person name="de Jong P.J."/>
            <person name="Hrdy I."/>
            <person name="Horvathova L."/>
            <person name="Zubacova Z."/>
            <person name="Dolezal P."/>
            <person name="Malik S.B."/>
            <person name="Logsdon J.M. Jr."/>
            <person name="Henze K."/>
            <person name="Gupta A."/>
            <person name="Wang C.C."/>
            <person name="Dunne R.L."/>
            <person name="Upcroft J.A."/>
            <person name="Upcroft P."/>
            <person name="White O."/>
            <person name="Salzberg S.L."/>
            <person name="Tang P."/>
            <person name="Chiu C.-H."/>
            <person name="Lee Y.-S."/>
            <person name="Embley T.M."/>
            <person name="Coombs G.H."/>
            <person name="Mottram J.C."/>
            <person name="Tachezy J."/>
            <person name="Fraser-Liggett C.M."/>
            <person name="Johnson P.J."/>
        </authorList>
    </citation>
    <scope>NUCLEOTIDE SEQUENCE [LARGE SCALE GENOMIC DNA]</scope>
    <source>
        <strain evidence="6">G3</strain>
    </source>
</reference>
<dbReference type="InterPro" id="IPR027417">
    <property type="entry name" value="P-loop_NTPase"/>
</dbReference>
<dbReference type="SUPFAM" id="SSF52540">
    <property type="entry name" value="P-loop containing nucleoside triphosphate hydrolases"/>
    <property type="match status" value="1"/>
</dbReference>
<dbReference type="InterPro" id="IPR001650">
    <property type="entry name" value="Helicase_C-like"/>
</dbReference>
<keyword evidence="7" id="KW-1185">Reference proteome</keyword>
<dbReference type="GO" id="GO:0005524">
    <property type="term" value="F:ATP binding"/>
    <property type="evidence" value="ECO:0007669"/>
    <property type="project" value="InterPro"/>
</dbReference>
<dbReference type="InterPro" id="IPR038718">
    <property type="entry name" value="SNF2-like_sf"/>
</dbReference>
<evidence type="ECO:0000259" key="4">
    <source>
        <dbReference type="Pfam" id="PF00176"/>
    </source>
</evidence>
<reference evidence="6" key="1">
    <citation type="submission" date="2006-10" db="EMBL/GenBank/DDBJ databases">
        <authorList>
            <person name="Amadeo P."/>
            <person name="Zhao Q."/>
            <person name="Wortman J."/>
            <person name="Fraser-Liggett C."/>
            <person name="Carlton J."/>
        </authorList>
    </citation>
    <scope>NUCLEOTIDE SEQUENCE</scope>
    <source>
        <strain evidence="6">G3</strain>
    </source>
</reference>
<dbReference type="KEGG" id="tva:4747908"/>
<dbReference type="OrthoDB" id="10589565at2759"/>
<dbReference type="InParanoid" id="A2FXY7"/>
<gene>
    <name evidence="6" type="ORF">TVAG_086010</name>
</gene>
<dbReference type="RefSeq" id="XP_001303158.1">
    <property type="nucleotide sequence ID" value="XM_001303157.1"/>
</dbReference>
<dbReference type="Proteomes" id="UP000001542">
    <property type="component" value="Unassembled WGS sequence"/>
</dbReference>
<dbReference type="Pfam" id="PF00271">
    <property type="entry name" value="Helicase_C"/>
    <property type="match status" value="1"/>
</dbReference>
<dbReference type="PROSITE" id="PS51543">
    <property type="entry name" value="FYRC"/>
    <property type="match status" value="1"/>
</dbReference>
<protein>
    <recommendedName>
        <fullName evidence="8">SNF2 N-terminal domain-containing protein</fullName>
    </recommendedName>
</protein>
<dbReference type="GO" id="GO:0005634">
    <property type="term" value="C:nucleus"/>
    <property type="evidence" value="ECO:0000318"/>
    <property type="project" value="GO_Central"/>
</dbReference>
<organism evidence="6 7">
    <name type="scientific">Trichomonas vaginalis (strain ATCC PRA-98 / G3)</name>
    <dbReference type="NCBI Taxonomy" id="412133"/>
    <lineage>
        <taxon>Eukaryota</taxon>
        <taxon>Metamonada</taxon>
        <taxon>Parabasalia</taxon>
        <taxon>Trichomonadida</taxon>
        <taxon>Trichomonadidae</taxon>
        <taxon>Trichomonas</taxon>
    </lineage>
</organism>
<dbReference type="PANTHER" id="PTHR22715">
    <property type="entry name" value="TRANSFORMING GROWTH FACTOR BETA REGULATED GENE 1"/>
    <property type="match status" value="1"/>
</dbReference>
<dbReference type="InterPro" id="IPR003889">
    <property type="entry name" value="FYrich_C"/>
</dbReference>
<dbReference type="PROSITE" id="PS51542">
    <property type="entry name" value="FYRN"/>
    <property type="match status" value="1"/>
</dbReference>
<dbReference type="VEuPathDB" id="TrichDB:TVAG_086010"/>
<name>A2FXY7_TRIV3</name>
<dbReference type="Pfam" id="PF00176">
    <property type="entry name" value="SNF2-rel_dom"/>
    <property type="match status" value="1"/>
</dbReference>
<dbReference type="Gene3D" id="3.40.50.10810">
    <property type="entry name" value="Tandem AAA-ATPase domain"/>
    <property type="match status" value="1"/>
</dbReference>
<evidence type="ECO:0000256" key="1">
    <source>
        <dbReference type="ARBA" id="ARBA00004123"/>
    </source>
</evidence>
<dbReference type="GO" id="GO:0051726">
    <property type="term" value="P:regulation of cell cycle"/>
    <property type="evidence" value="ECO:0000318"/>
    <property type="project" value="GO_Central"/>
</dbReference>
<dbReference type="Gene3D" id="3.40.50.300">
    <property type="entry name" value="P-loop containing nucleotide triphosphate hydrolases"/>
    <property type="match status" value="1"/>
</dbReference>
<dbReference type="eggNOG" id="KOG0384">
    <property type="taxonomic scope" value="Eukaryota"/>
</dbReference>
<comment type="subcellular location">
    <subcellularLocation>
        <location evidence="1">Nucleus</location>
    </subcellularLocation>
</comment>
<dbReference type="Gene3D" id="3.30.160.360">
    <property type="match status" value="1"/>
</dbReference>
<feature type="compositionally biased region" description="Basic and acidic residues" evidence="3">
    <location>
        <begin position="14"/>
        <end position="23"/>
    </location>
</feature>
<feature type="domain" description="Helicase C-terminal" evidence="5">
    <location>
        <begin position="354"/>
        <end position="453"/>
    </location>
</feature>
<accession>A2FXY7</accession>
<dbReference type="Pfam" id="PF05964">
    <property type="entry name" value="FYRN"/>
    <property type="match status" value="1"/>
</dbReference>
<evidence type="ECO:0000256" key="2">
    <source>
        <dbReference type="ARBA" id="ARBA00023242"/>
    </source>
</evidence>
<dbReference type="STRING" id="5722.A2FXY7"/>
<sequence>MRSRRRTAIEEGTESSREVEQRPGVRGSPRRAAQRAQSEASNTRIFLKTPMQPVKPDPPHKKLSTHVSLKLDHVFQYPPKQLKLPTTKAENIAANISKSSSAFLCSKWLQGTNCVLIDETKSIKYAAVSIFIEKIRSAYSKCPPFLLIAQPKEISVWVEQLKYWTSQSISVCTSDQSERDTITDQQLLLDVNPTSDYGIVITNYEQFINDRTIIPYRQWASVIADDPSPKMPLDGLFAFHKTFVGTEFFDEYPSLETFLEVPPDAAVDPSTVFIIKPEDAADDYLFEENFTPCPMAALQQAMYIELLQESSEKIRSENADIKDLCEFASKLRALSSHPFLATDTPCDIMTASGKVPVLSKLLSIQRNDGKKVAIFCNSNMVTALHTIMTECKTIYTQIEANSTENEANILIDDFNHQQGHRVIIVPANYASLCLEKFNGETVFAFDTDWTPIEDGKLIVKWHARNSKAQIYRLITSDSFEYVSFAFFWNNRDKKPSNFEIPEKSDKTELFNLIKDCYRLAYKHLDVVHQMPRMLFKEIRVLQYSDKTAFPQNSEPFLDEYWTMPEKHLSIHAPRQSRPLTPAQFWTEPRLQRYLQLFNLYGWGRWEKFQEFGRPEGDLQKLGVLFLKHLLKTVEEGDKIYPNVLILIKENNKFDQKRLLTSLAAWPSVFATAKVEPLLGDVENKRFFYRLIGEKTVTSPDDIDLSLFENDLDNRKIDDVKKLLFSAWEDGLNSLSEEDQKYIRNLIQIAKNKPVKSDKTDKKTSTLISLRSCKTKFDSSSHDKVLNTLMSYGFPSLEKFMQAAGLMMYSPESVQNYVDNIIGFCQTSSDDKKKFSDNFVKRIVKYHSQKIPLRVKLFEKVRECSTKFDEYSAEDIEFLTAVSSHGLGLWLNSPVLLCACRGQPTEAKLYNRVKLIFEETKRTKVIQRIPEDFKEKMPLRINDMMMLRNIGKIDKRFFNDKYVYPIDYHVSVQSYSLIHKDTKVWMYCKIELNDEKLNFVIWPDSDPNSKIEGKDPDDVFNQYRLQLQRFCGQPVTYIDGHEMYGLTSPLVNILLQNMEGIDELNGYQKRYFSSVIPLTQKWPVIGQFEKEPEAMVIAQPKATVQTVPPAKSSGNVIPRKFKFKKRVFGDLPPPLVVDFAPLAADQSKSLALDFTTGPLTQSLVDAFSYWSDFSDFLPKD</sequence>
<keyword evidence="2" id="KW-0539">Nucleus</keyword>
<evidence type="ECO:0000313" key="6">
    <source>
        <dbReference type="EMBL" id="EAX90228.1"/>
    </source>
</evidence>
<evidence type="ECO:0000313" key="7">
    <source>
        <dbReference type="Proteomes" id="UP000001542"/>
    </source>
</evidence>
<dbReference type="InterPro" id="IPR003888">
    <property type="entry name" value="FYrich_N"/>
</dbReference>
<evidence type="ECO:0000259" key="5">
    <source>
        <dbReference type="Pfam" id="PF00271"/>
    </source>
</evidence>
<dbReference type="PANTHER" id="PTHR22715:SF0">
    <property type="entry name" value="TRANSFORMING GROWTH FACTOR BETA REGULATOR 1"/>
    <property type="match status" value="1"/>
</dbReference>
<dbReference type="EMBL" id="DS114125">
    <property type="protein sequence ID" value="EAX90228.1"/>
    <property type="molecule type" value="Genomic_DNA"/>
</dbReference>
<feature type="domain" description="SNF2 N-terminal" evidence="4">
    <location>
        <begin position="102"/>
        <end position="225"/>
    </location>
</feature>
<dbReference type="InterPro" id="IPR000330">
    <property type="entry name" value="SNF2_N"/>
</dbReference>
<evidence type="ECO:0008006" key="8">
    <source>
        <dbReference type="Google" id="ProtNLM"/>
    </source>
</evidence>
<feature type="region of interest" description="Disordered" evidence="3">
    <location>
        <begin position="1"/>
        <end position="62"/>
    </location>
</feature>
<dbReference type="Pfam" id="PF05965">
    <property type="entry name" value="FYRC"/>
    <property type="match status" value="1"/>
</dbReference>
<dbReference type="VEuPathDB" id="TrichDB:TVAGG3_0587400"/>
<proteinExistence type="predicted"/>
<dbReference type="SMR" id="A2FXY7"/>
<evidence type="ECO:0000256" key="3">
    <source>
        <dbReference type="SAM" id="MobiDB-lite"/>
    </source>
</evidence>
<dbReference type="InterPro" id="IPR040092">
    <property type="entry name" value="TBRG1"/>
</dbReference>